<sequence length="185" mass="20177">MTSSDAAGSLPGLGPSLGANSTVITGVVELRWPSVAELAFRRELLADPASMSYNAGWNLDHAGYDNDTGCLPFPEDAWPNFLFAWSKTGRREYFLVFADDHPVGHAHYSVVEGAAHIGVNILGRLRGRGYGTSALAALVDLIWSNTDVREIVNEFPATRVDADRVHARLGFERGGDRLKLRRPTL</sequence>
<accession>A0A4Q9KJ31</accession>
<comment type="caution">
    <text evidence="2">The sequence shown here is derived from an EMBL/GenBank/DDBJ whole genome shotgun (WGS) entry which is preliminary data.</text>
</comment>
<feature type="domain" description="N-acetyltransferase" evidence="1">
    <location>
        <begin position="43"/>
        <end position="185"/>
    </location>
</feature>
<name>A0A4Q9KJ31_PROTD</name>
<dbReference type="EMBL" id="SDMR01000015">
    <property type="protein sequence ID" value="TBT94304.1"/>
    <property type="molecule type" value="Genomic_DNA"/>
</dbReference>
<organism evidence="2 3">
    <name type="scientific">Propioniciclava tarda</name>
    <dbReference type="NCBI Taxonomy" id="433330"/>
    <lineage>
        <taxon>Bacteria</taxon>
        <taxon>Bacillati</taxon>
        <taxon>Actinomycetota</taxon>
        <taxon>Actinomycetes</taxon>
        <taxon>Propionibacteriales</taxon>
        <taxon>Propionibacteriaceae</taxon>
        <taxon>Propioniciclava</taxon>
    </lineage>
</organism>
<reference evidence="2 3" key="1">
    <citation type="submission" date="2019-01" db="EMBL/GenBank/DDBJ databases">
        <title>Lactibacter flavus gen. nov., sp. nov., a novel bacterium of the family Propionibacteriaceae isolated from raw milk and dairy products.</title>
        <authorList>
            <person name="Huptas C."/>
            <person name="Wenning M."/>
            <person name="Breitenwieser F."/>
            <person name="Doll E."/>
            <person name="Von Neubeck M."/>
            <person name="Busse H.-J."/>
            <person name="Scherer S."/>
        </authorList>
    </citation>
    <scope>NUCLEOTIDE SEQUENCE [LARGE SCALE GENOMIC DNA]</scope>
    <source>
        <strain evidence="2 3">DSM 22130</strain>
    </source>
</reference>
<dbReference type="RefSeq" id="WP_131172693.1">
    <property type="nucleotide sequence ID" value="NZ_FXTL01000015.1"/>
</dbReference>
<dbReference type="AlphaFoldDB" id="A0A4Q9KJ31"/>
<dbReference type="Proteomes" id="UP000291933">
    <property type="component" value="Unassembled WGS sequence"/>
</dbReference>
<dbReference type="GO" id="GO:0016747">
    <property type="term" value="F:acyltransferase activity, transferring groups other than amino-acyl groups"/>
    <property type="evidence" value="ECO:0007669"/>
    <property type="project" value="InterPro"/>
</dbReference>
<keyword evidence="2" id="KW-0808">Transferase</keyword>
<evidence type="ECO:0000259" key="1">
    <source>
        <dbReference type="PROSITE" id="PS51186"/>
    </source>
</evidence>
<gene>
    <name evidence="2" type="ORF">ET996_11450</name>
</gene>
<evidence type="ECO:0000313" key="2">
    <source>
        <dbReference type="EMBL" id="TBT94304.1"/>
    </source>
</evidence>
<dbReference type="InterPro" id="IPR016181">
    <property type="entry name" value="Acyl_CoA_acyltransferase"/>
</dbReference>
<keyword evidence="3" id="KW-1185">Reference proteome</keyword>
<dbReference type="OrthoDB" id="9799092at2"/>
<dbReference type="InterPro" id="IPR000182">
    <property type="entry name" value="GNAT_dom"/>
</dbReference>
<dbReference type="SUPFAM" id="SSF55729">
    <property type="entry name" value="Acyl-CoA N-acyltransferases (Nat)"/>
    <property type="match status" value="1"/>
</dbReference>
<dbReference type="Pfam" id="PF00583">
    <property type="entry name" value="Acetyltransf_1"/>
    <property type="match status" value="1"/>
</dbReference>
<dbReference type="PROSITE" id="PS51186">
    <property type="entry name" value="GNAT"/>
    <property type="match status" value="1"/>
</dbReference>
<protein>
    <submittedName>
        <fullName evidence="2">GNAT family N-acetyltransferase</fullName>
    </submittedName>
</protein>
<evidence type="ECO:0000313" key="3">
    <source>
        <dbReference type="Proteomes" id="UP000291933"/>
    </source>
</evidence>
<dbReference type="Gene3D" id="3.40.630.30">
    <property type="match status" value="1"/>
</dbReference>
<proteinExistence type="predicted"/>